<evidence type="ECO:0000256" key="1">
    <source>
        <dbReference type="SAM" id="SignalP"/>
    </source>
</evidence>
<keyword evidence="1" id="KW-0732">Signal</keyword>
<feature type="chain" id="PRO_5014888874" evidence="1">
    <location>
        <begin position="24"/>
        <end position="75"/>
    </location>
</feature>
<accession>A0A2M3ZSP1</accession>
<evidence type="ECO:0000313" key="2">
    <source>
        <dbReference type="EMBL" id="MBW31513.1"/>
    </source>
</evidence>
<dbReference type="AlphaFoldDB" id="A0A2M3ZSP1"/>
<protein>
    <submittedName>
        <fullName evidence="2">Putative secreted peptide</fullName>
    </submittedName>
</protein>
<proteinExistence type="predicted"/>
<feature type="signal peptide" evidence="1">
    <location>
        <begin position="1"/>
        <end position="23"/>
    </location>
</feature>
<name>A0A2M3ZSP1_9DIPT</name>
<sequence length="75" mass="8596">MVPCRWLVLMVTTCHHFVQRIAADGRGCQLGRQHTGRFTVRILLLQERTLYHRSGRPRMAFIGCRPTATTTTTGR</sequence>
<reference evidence="2" key="1">
    <citation type="submission" date="2018-01" db="EMBL/GenBank/DDBJ databases">
        <title>An insight into the sialome of Amazonian anophelines.</title>
        <authorList>
            <person name="Ribeiro J.M."/>
            <person name="Scarpassa V."/>
            <person name="Calvo E."/>
        </authorList>
    </citation>
    <scope>NUCLEOTIDE SEQUENCE</scope>
    <source>
        <tissue evidence="2">Salivary glands</tissue>
    </source>
</reference>
<dbReference type="EMBL" id="GGFM01010762">
    <property type="protein sequence ID" value="MBW31513.1"/>
    <property type="molecule type" value="Transcribed_RNA"/>
</dbReference>
<organism evidence="2">
    <name type="scientific">Anopheles braziliensis</name>
    <dbReference type="NCBI Taxonomy" id="58242"/>
    <lineage>
        <taxon>Eukaryota</taxon>
        <taxon>Metazoa</taxon>
        <taxon>Ecdysozoa</taxon>
        <taxon>Arthropoda</taxon>
        <taxon>Hexapoda</taxon>
        <taxon>Insecta</taxon>
        <taxon>Pterygota</taxon>
        <taxon>Neoptera</taxon>
        <taxon>Endopterygota</taxon>
        <taxon>Diptera</taxon>
        <taxon>Nematocera</taxon>
        <taxon>Culicoidea</taxon>
        <taxon>Culicidae</taxon>
        <taxon>Anophelinae</taxon>
        <taxon>Anopheles</taxon>
    </lineage>
</organism>